<dbReference type="PANTHER" id="PTHR31080">
    <property type="entry name" value="PECTINESTERASE INHIBITOR-LIKE"/>
    <property type="match status" value="1"/>
</dbReference>
<keyword evidence="1 3" id="KW-0732">Signal</keyword>
<keyword evidence="6" id="KW-1185">Reference proteome</keyword>
<feature type="compositionally biased region" description="Pro residues" evidence="2">
    <location>
        <begin position="25"/>
        <end position="35"/>
    </location>
</feature>
<feature type="compositionally biased region" description="Basic residues" evidence="2">
    <location>
        <begin position="36"/>
        <end position="47"/>
    </location>
</feature>
<organism evidence="5 6">
    <name type="scientific">Oldenlandia corymbosa var. corymbosa</name>
    <dbReference type="NCBI Taxonomy" id="529605"/>
    <lineage>
        <taxon>Eukaryota</taxon>
        <taxon>Viridiplantae</taxon>
        <taxon>Streptophyta</taxon>
        <taxon>Embryophyta</taxon>
        <taxon>Tracheophyta</taxon>
        <taxon>Spermatophyta</taxon>
        <taxon>Magnoliopsida</taxon>
        <taxon>eudicotyledons</taxon>
        <taxon>Gunneridae</taxon>
        <taxon>Pentapetalae</taxon>
        <taxon>asterids</taxon>
        <taxon>lamiids</taxon>
        <taxon>Gentianales</taxon>
        <taxon>Rubiaceae</taxon>
        <taxon>Rubioideae</taxon>
        <taxon>Spermacoceae</taxon>
        <taxon>Hedyotis-Oldenlandia complex</taxon>
        <taxon>Oldenlandia</taxon>
    </lineage>
</organism>
<proteinExistence type="predicted"/>
<accession>A0AAV1D9W4</accession>
<protein>
    <submittedName>
        <fullName evidence="5">OLC1v1002187C1</fullName>
    </submittedName>
</protein>
<feature type="signal peptide" evidence="3">
    <location>
        <begin position="1"/>
        <end position="21"/>
    </location>
</feature>
<evidence type="ECO:0000313" key="5">
    <source>
        <dbReference type="EMBL" id="CAI9103663.1"/>
    </source>
</evidence>
<dbReference type="PANTHER" id="PTHR31080:SF12">
    <property type="entry name" value="PLANT INVERTASE_PECTIN METHYLESTERASE INHIBITOR"/>
    <property type="match status" value="1"/>
</dbReference>
<feature type="domain" description="Pectinesterase inhibitor" evidence="4">
    <location>
        <begin position="50"/>
        <end position="214"/>
    </location>
</feature>
<name>A0AAV1D9W4_OLDCO</name>
<dbReference type="Gene3D" id="1.20.140.40">
    <property type="entry name" value="Invertase/pectin methylesterase inhibitor family protein"/>
    <property type="match status" value="1"/>
</dbReference>
<dbReference type="NCBIfam" id="TIGR01614">
    <property type="entry name" value="PME_inhib"/>
    <property type="match status" value="1"/>
</dbReference>
<dbReference type="EMBL" id="OX459121">
    <property type="protein sequence ID" value="CAI9103663.1"/>
    <property type="molecule type" value="Genomic_DNA"/>
</dbReference>
<feature type="chain" id="PRO_5043874969" evidence="3">
    <location>
        <begin position="22"/>
        <end position="227"/>
    </location>
</feature>
<dbReference type="InterPro" id="IPR035513">
    <property type="entry name" value="Invertase/methylesterase_inhib"/>
</dbReference>
<evidence type="ECO:0000256" key="3">
    <source>
        <dbReference type="SAM" id="SignalP"/>
    </source>
</evidence>
<dbReference type="Pfam" id="PF04043">
    <property type="entry name" value="PMEI"/>
    <property type="match status" value="1"/>
</dbReference>
<feature type="region of interest" description="Disordered" evidence="2">
    <location>
        <begin position="24"/>
        <end position="52"/>
    </location>
</feature>
<dbReference type="Proteomes" id="UP001161247">
    <property type="component" value="Chromosome 4"/>
</dbReference>
<dbReference type="GO" id="GO:0004857">
    <property type="term" value="F:enzyme inhibitor activity"/>
    <property type="evidence" value="ECO:0007669"/>
    <property type="project" value="InterPro"/>
</dbReference>
<sequence length="227" mass="25461">MAKFSLCFLLLLLTIISTAAARSISPPPPPPPLPPHHQHHHPHHRRSSSGSSSFIEEQCKGTHYYKLCVESLSYFQFANPSSTTHTPEELARLALRVSLVRARLTSRYISNVARDLKIKKTRDYPAVRDCLEQINDGVNQLTNSVKELGKMTLDRENGFPWHESNINSWLSTAQTDALTCMDGFSGHAMGGKLKATIRSKVLNLAQLTSNALAFFNRYAKRHRASRP</sequence>
<evidence type="ECO:0000256" key="1">
    <source>
        <dbReference type="ARBA" id="ARBA00022729"/>
    </source>
</evidence>
<dbReference type="CDD" id="cd15798">
    <property type="entry name" value="PMEI-like_3"/>
    <property type="match status" value="1"/>
</dbReference>
<reference evidence="5" key="1">
    <citation type="submission" date="2023-03" db="EMBL/GenBank/DDBJ databases">
        <authorList>
            <person name="Julca I."/>
        </authorList>
    </citation>
    <scope>NUCLEOTIDE SEQUENCE</scope>
</reference>
<dbReference type="InterPro" id="IPR006501">
    <property type="entry name" value="Pectinesterase_inhib_dom"/>
</dbReference>
<dbReference type="SMART" id="SM00856">
    <property type="entry name" value="PMEI"/>
    <property type="match status" value="1"/>
</dbReference>
<dbReference type="SUPFAM" id="SSF101148">
    <property type="entry name" value="Plant invertase/pectin methylesterase inhibitor"/>
    <property type="match status" value="1"/>
</dbReference>
<gene>
    <name evidence="5" type="ORF">OLC1_LOCUS12772</name>
</gene>
<evidence type="ECO:0000313" key="6">
    <source>
        <dbReference type="Proteomes" id="UP001161247"/>
    </source>
</evidence>
<dbReference type="AlphaFoldDB" id="A0AAV1D9W4"/>
<dbReference type="InterPro" id="IPR051955">
    <property type="entry name" value="PME_Inhibitor"/>
</dbReference>
<evidence type="ECO:0000259" key="4">
    <source>
        <dbReference type="SMART" id="SM00856"/>
    </source>
</evidence>
<evidence type="ECO:0000256" key="2">
    <source>
        <dbReference type="SAM" id="MobiDB-lite"/>
    </source>
</evidence>